<reference evidence="1" key="1">
    <citation type="submission" date="2023-08" db="EMBL/GenBank/DDBJ databases">
        <title>The draft genome of Tsukamurella strandjordii strain 050030.</title>
        <authorList>
            <person name="Zhao F."/>
            <person name="Feng Y."/>
            <person name="Zong Z."/>
        </authorList>
    </citation>
    <scope>NUCLEOTIDE SEQUENCE</scope>
    <source>
        <strain evidence="1">050030</strain>
    </source>
</reference>
<name>A0AA90NCY6_9ACTN</name>
<dbReference type="Proteomes" id="UP001178281">
    <property type="component" value="Unassembled WGS sequence"/>
</dbReference>
<keyword evidence="1" id="KW-0223">Dioxygenase</keyword>
<dbReference type="AlphaFoldDB" id="A0AA90NCY6"/>
<organism evidence="1 2">
    <name type="scientific">Tsukamurella strandjordii</name>
    <dbReference type="NCBI Taxonomy" id="147577"/>
    <lineage>
        <taxon>Bacteria</taxon>
        <taxon>Bacillati</taxon>
        <taxon>Actinomycetota</taxon>
        <taxon>Actinomycetes</taxon>
        <taxon>Mycobacteriales</taxon>
        <taxon>Tsukamurellaceae</taxon>
        <taxon>Tsukamurella</taxon>
    </lineage>
</organism>
<evidence type="ECO:0000313" key="1">
    <source>
        <dbReference type="EMBL" id="MDP0400081.1"/>
    </source>
</evidence>
<proteinExistence type="predicted"/>
<dbReference type="RefSeq" id="WP_305112544.1">
    <property type="nucleotide sequence ID" value="NZ_JAUTIX010000008.1"/>
</dbReference>
<dbReference type="SUPFAM" id="SSF51197">
    <property type="entry name" value="Clavaminate synthase-like"/>
    <property type="match status" value="1"/>
</dbReference>
<evidence type="ECO:0000313" key="2">
    <source>
        <dbReference type="Proteomes" id="UP001178281"/>
    </source>
</evidence>
<keyword evidence="2" id="KW-1185">Reference proteome</keyword>
<gene>
    <name evidence="1" type="ORF">Q7X28_19365</name>
</gene>
<dbReference type="GO" id="GO:0016706">
    <property type="term" value="F:2-oxoglutarate-dependent dioxygenase activity"/>
    <property type="evidence" value="ECO:0007669"/>
    <property type="project" value="UniProtKB-ARBA"/>
</dbReference>
<protein>
    <submittedName>
        <fullName evidence="1">Phytanoyl-CoA dioxygenase family protein</fullName>
    </submittedName>
</protein>
<keyword evidence="1" id="KW-0560">Oxidoreductase</keyword>
<dbReference type="Pfam" id="PF05721">
    <property type="entry name" value="PhyH"/>
    <property type="match status" value="1"/>
</dbReference>
<dbReference type="InterPro" id="IPR008775">
    <property type="entry name" value="Phytyl_CoA_dOase-like"/>
</dbReference>
<dbReference type="Gene3D" id="2.60.120.620">
    <property type="entry name" value="q2cbj1_9rhob like domain"/>
    <property type="match status" value="1"/>
</dbReference>
<comment type="caution">
    <text evidence="1">The sequence shown here is derived from an EMBL/GenBank/DDBJ whole genome shotgun (WGS) entry which is preliminary data.</text>
</comment>
<dbReference type="EMBL" id="JAUTIX010000008">
    <property type="protein sequence ID" value="MDP0400081.1"/>
    <property type="molecule type" value="Genomic_DNA"/>
</dbReference>
<accession>A0AA90NCY6</accession>
<sequence length="292" mass="32461">MESTMERKHLLTSVDMARFVATGSIALESVVPEAVNERALAVLDEGIPGHPYGTPLETAYPAGSFVRELLDIPAVAGALRSLVGPDPRIDHHHVHIRPAHGGEAQHMHADAVLDTRETAFDVQFMYYPRAVTLEQGGTLSVPGTHLRRINESGIGRYQNLVGQTRLVCPAGTVVFLHHGIWHGGRRNDSDEPRYMFKIRFNPTVRQLRLWNTDDIDSPEVLEALQAPPRWASSAEGRLEQIKRAKLWRALTGDDMFDIDYYLTRETITPTFVAPGATDQRLGFAGRGAGWNQ</sequence>